<dbReference type="EMBL" id="MUGY01000002">
    <property type="protein sequence ID" value="OXA97890.1"/>
    <property type="molecule type" value="Genomic_DNA"/>
</dbReference>
<keyword evidence="4" id="KW-1185">Reference proteome</keyword>
<gene>
    <name evidence="2" type="ORF">B0A62_03265</name>
    <name evidence="1" type="ORF">IW20_20035</name>
</gene>
<evidence type="ECO:0000313" key="2">
    <source>
        <dbReference type="EMBL" id="OXA97890.1"/>
    </source>
</evidence>
<reference evidence="2 4" key="2">
    <citation type="submission" date="2016-11" db="EMBL/GenBank/DDBJ databases">
        <title>Whole genomes of Flavobacteriaceae.</title>
        <authorList>
            <person name="Stine C."/>
            <person name="Li C."/>
            <person name="Tadesse D."/>
        </authorList>
    </citation>
    <scope>NUCLEOTIDE SEQUENCE [LARGE SCALE GENOMIC DNA]</scope>
    <source>
        <strain evidence="2 4">ATCC 29551</strain>
    </source>
</reference>
<dbReference type="AlphaFoldDB" id="A0A086A3G1"/>
<evidence type="ECO:0000313" key="4">
    <source>
        <dbReference type="Proteomes" id="UP000198424"/>
    </source>
</evidence>
<dbReference type="STRING" id="991.IW20_20035"/>
<accession>A0A086A3G1</accession>
<protein>
    <submittedName>
        <fullName evidence="1">Oxidase</fullName>
    </submittedName>
</protein>
<reference evidence="1 3" key="1">
    <citation type="submission" date="2014-07" db="EMBL/GenBank/DDBJ databases">
        <title>Genome of Flavobacterium hydatis DSM 2063.</title>
        <authorList>
            <person name="Pipes S.E."/>
            <person name="Stropko S.J."/>
            <person name="Newman J.D."/>
        </authorList>
    </citation>
    <scope>NUCLEOTIDE SEQUENCE [LARGE SCALE GENOMIC DNA]</scope>
    <source>
        <strain evidence="1 3">DSM 2063</strain>
    </source>
</reference>
<dbReference type="OrthoDB" id="799440at2"/>
<proteinExistence type="predicted"/>
<comment type="caution">
    <text evidence="1">The sequence shown here is derived from an EMBL/GenBank/DDBJ whole genome shotgun (WGS) entry which is preliminary data.</text>
</comment>
<evidence type="ECO:0000313" key="3">
    <source>
        <dbReference type="Proteomes" id="UP000028712"/>
    </source>
</evidence>
<sequence length="95" mass="10774">MNDIIVDTNGDLGFQNGDLLIGFSENLHQEHILIANKGEYREFPELGVGILQMLNDDNYMNVLIEAKKNLEYDGMKINNIELDDDGNLNVDGQYK</sequence>
<name>A0A086A3G1_FLAHY</name>
<dbReference type="Proteomes" id="UP000198424">
    <property type="component" value="Unassembled WGS sequence"/>
</dbReference>
<evidence type="ECO:0000313" key="1">
    <source>
        <dbReference type="EMBL" id="KFF11225.1"/>
    </source>
</evidence>
<dbReference type="Proteomes" id="UP000028712">
    <property type="component" value="Unassembled WGS sequence"/>
</dbReference>
<organism evidence="1 3">
    <name type="scientific">Flavobacterium hydatis</name>
    <name type="common">Cytophaga aquatilis</name>
    <dbReference type="NCBI Taxonomy" id="991"/>
    <lineage>
        <taxon>Bacteria</taxon>
        <taxon>Pseudomonadati</taxon>
        <taxon>Bacteroidota</taxon>
        <taxon>Flavobacteriia</taxon>
        <taxon>Flavobacteriales</taxon>
        <taxon>Flavobacteriaceae</taxon>
        <taxon>Flavobacterium</taxon>
    </lineage>
</organism>
<dbReference type="EMBL" id="JPRM01000036">
    <property type="protein sequence ID" value="KFF11225.1"/>
    <property type="molecule type" value="Genomic_DNA"/>
</dbReference>
<dbReference type="eggNOG" id="ENOG50335P5">
    <property type="taxonomic scope" value="Bacteria"/>
</dbReference>
<dbReference type="RefSeq" id="WP_035626322.1">
    <property type="nucleotide sequence ID" value="NZ_JBEWQG010000027.1"/>
</dbReference>